<dbReference type="EMBL" id="JANJQO010000352">
    <property type="protein sequence ID" value="KAJ2978689.1"/>
    <property type="molecule type" value="Genomic_DNA"/>
</dbReference>
<name>A0ACC1NHZ2_9HYPO</name>
<accession>A0ACC1NHZ2</accession>
<sequence length="625" mass="70013">MEEEIRTLTKRKIYELLALCGIQNHDQDSLVPYIDGISTFVRDSWLRAGLKGPPACASRVLARATKRIQADYTGLEGGSQKKRRTAKRNNNRQKIATLTEDHEPASGTDCRCITSDQIAIQNTAVGDGSVRTGIANATVPTVAVDSSCAPELVTSLQSPVWDESTLVQTHGVSNADASIPFQLTSAVDCVDARFAISSVREFFGSAVAFNAMETILQHCVKVNFTFAKYRSGEAMVTTNIEDIQRYASSMVDFEYSKAVYAVKKSRALATSQDLQVRYNESFYWDIIMKGVKCINPLTLKNRGGPADEFTQAEKDATKVFMDQAGMGTSRENQRQRRRMWKCLSDMRRAGVDNILLYRTREFDALCEQNPKHDNISLVERVLSWEKVYGPHITDLASRAMKEARRGPTGELWLKNKYVIERLDHMSKNAWNGAKDVWHSAEEKAAFHSTSDLTTVSSDRLGGMFNQETGAGMDRNKSIYVTLMPREQDFLSVCSIITIKEGDFLGIFTGYFRYSEDFDDVYGIRGPTEKLWLDYSEVTGVLNQIRVAAPGENANVALQWELIGNGSDSPCKWRVAARALSKIRPFESFVRVAHHEAQYLLHQTPACARRGFTKSVNVCQETLPLE</sequence>
<gene>
    <name evidence="1" type="ORF">NQ176_g3674</name>
</gene>
<evidence type="ECO:0000313" key="1">
    <source>
        <dbReference type="EMBL" id="KAJ2978689.1"/>
    </source>
</evidence>
<reference evidence="1" key="1">
    <citation type="submission" date="2022-08" db="EMBL/GenBank/DDBJ databases">
        <title>Genome Sequence of Lecanicillium fungicola.</title>
        <authorList>
            <person name="Buettner E."/>
        </authorList>
    </citation>
    <scope>NUCLEOTIDE SEQUENCE</scope>
    <source>
        <strain evidence="1">Babe33</strain>
    </source>
</reference>
<keyword evidence="2" id="KW-1185">Reference proteome</keyword>
<evidence type="ECO:0000313" key="2">
    <source>
        <dbReference type="Proteomes" id="UP001143910"/>
    </source>
</evidence>
<comment type="caution">
    <text evidence="1">The sequence shown here is derived from an EMBL/GenBank/DDBJ whole genome shotgun (WGS) entry which is preliminary data.</text>
</comment>
<proteinExistence type="predicted"/>
<organism evidence="1 2">
    <name type="scientific">Zarea fungicola</name>
    <dbReference type="NCBI Taxonomy" id="93591"/>
    <lineage>
        <taxon>Eukaryota</taxon>
        <taxon>Fungi</taxon>
        <taxon>Dikarya</taxon>
        <taxon>Ascomycota</taxon>
        <taxon>Pezizomycotina</taxon>
        <taxon>Sordariomycetes</taxon>
        <taxon>Hypocreomycetidae</taxon>
        <taxon>Hypocreales</taxon>
        <taxon>Cordycipitaceae</taxon>
        <taxon>Zarea</taxon>
    </lineage>
</organism>
<dbReference type="Proteomes" id="UP001143910">
    <property type="component" value="Unassembled WGS sequence"/>
</dbReference>
<protein>
    <submittedName>
        <fullName evidence="1">Uncharacterized protein</fullName>
    </submittedName>
</protein>